<evidence type="ECO:0000256" key="3">
    <source>
        <dbReference type="ARBA" id="ARBA00022630"/>
    </source>
</evidence>
<reference evidence="7 8" key="1">
    <citation type="submission" date="2015-01" db="EMBL/GenBank/DDBJ databases">
        <title>The Genome Sequence of Rhinocladiella mackenzie CBS 650.93.</title>
        <authorList>
            <consortium name="The Broad Institute Genomics Platform"/>
            <person name="Cuomo C."/>
            <person name="de Hoog S."/>
            <person name="Gorbushina A."/>
            <person name="Stielow B."/>
            <person name="Teixiera M."/>
            <person name="Abouelleil A."/>
            <person name="Chapman S.B."/>
            <person name="Priest M."/>
            <person name="Young S.K."/>
            <person name="Wortman J."/>
            <person name="Nusbaum C."/>
            <person name="Birren B."/>
        </authorList>
    </citation>
    <scope>NUCLEOTIDE SEQUENCE [LARGE SCALE GENOMIC DNA]</scope>
    <source>
        <strain evidence="7 8">CBS 650.93</strain>
    </source>
</reference>
<gene>
    <name evidence="7" type="ORF">Z518_08965</name>
</gene>
<dbReference type="InterPro" id="IPR016166">
    <property type="entry name" value="FAD-bd_PCMH"/>
</dbReference>
<keyword evidence="5" id="KW-0560">Oxidoreductase</keyword>
<dbReference type="Gene3D" id="3.30.465.10">
    <property type="match status" value="1"/>
</dbReference>
<evidence type="ECO:0000313" key="8">
    <source>
        <dbReference type="Proteomes" id="UP000053617"/>
    </source>
</evidence>
<comment type="similarity">
    <text evidence="2">Belongs to the oxygen-dependent FAD-linked oxidoreductase family.</text>
</comment>
<dbReference type="Proteomes" id="UP000053617">
    <property type="component" value="Unassembled WGS sequence"/>
</dbReference>
<dbReference type="GO" id="GO:0071949">
    <property type="term" value="F:FAD binding"/>
    <property type="evidence" value="ECO:0007669"/>
    <property type="project" value="InterPro"/>
</dbReference>
<dbReference type="Pfam" id="PF01565">
    <property type="entry name" value="FAD_binding_4"/>
    <property type="match status" value="1"/>
</dbReference>
<dbReference type="VEuPathDB" id="FungiDB:Z518_08965"/>
<dbReference type="RefSeq" id="XP_013268376.1">
    <property type="nucleotide sequence ID" value="XM_013412922.1"/>
</dbReference>
<keyword evidence="4" id="KW-0274">FAD</keyword>
<organism evidence="7 8">
    <name type="scientific">Rhinocladiella mackenziei CBS 650.93</name>
    <dbReference type="NCBI Taxonomy" id="1442369"/>
    <lineage>
        <taxon>Eukaryota</taxon>
        <taxon>Fungi</taxon>
        <taxon>Dikarya</taxon>
        <taxon>Ascomycota</taxon>
        <taxon>Pezizomycotina</taxon>
        <taxon>Eurotiomycetes</taxon>
        <taxon>Chaetothyriomycetidae</taxon>
        <taxon>Chaetothyriales</taxon>
        <taxon>Herpotrichiellaceae</taxon>
        <taxon>Rhinocladiella</taxon>
    </lineage>
</organism>
<evidence type="ECO:0000256" key="2">
    <source>
        <dbReference type="ARBA" id="ARBA00005466"/>
    </source>
</evidence>
<dbReference type="PANTHER" id="PTHR42973:SF39">
    <property type="entry name" value="FAD-BINDING PCMH-TYPE DOMAIN-CONTAINING PROTEIN"/>
    <property type="match status" value="1"/>
</dbReference>
<dbReference type="SUPFAM" id="SSF56176">
    <property type="entry name" value="FAD-binding/transporter-associated domain-like"/>
    <property type="match status" value="1"/>
</dbReference>
<evidence type="ECO:0000256" key="5">
    <source>
        <dbReference type="ARBA" id="ARBA00023002"/>
    </source>
</evidence>
<evidence type="ECO:0000313" key="7">
    <source>
        <dbReference type="EMBL" id="KIX01240.1"/>
    </source>
</evidence>
<dbReference type="GO" id="GO:0016491">
    <property type="term" value="F:oxidoreductase activity"/>
    <property type="evidence" value="ECO:0007669"/>
    <property type="project" value="UniProtKB-KW"/>
</dbReference>
<dbReference type="OrthoDB" id="415825at2759"/>
<proteinExistence type="inferred from homology"/>
<dbReference type="InterPro" id="IPR006094">
    <property type="entry name" value="Oxid_FAD_bind_N"/>
</dbReference>
<keyword evidence="3" id="KW-0285">Flavoprotein</keyword>
<feature type="domain" description="FAD-binding PCMH-type" evidence="6">
    <location>
        <begin position="149"/>
        <end position="263"/>
    </location>
</feature>
<dbReference type="PROSITE" id="PS51387">
    <property type="entry name" value="FAD_PCMH"/>
    <property type="match status" value="1"/>
</dbReference>
<dbReference type="GeneID" id="25297036"/>
<dbReference type="SUPFAM" id="SSF53686">
    <property type="entry name" value="Tryptophan synthase beta subunit-like PLP-dependent enzymes"/>
    <property type="match status" value="2"/>
</dbReference>
<protein>
    <recommendedName>
        <fullName evidence="6">FAD-binding PCMH-type domain-containing protein</fullName>
    </recommendedName>
</protein>
<evidence type="ECO:0000256" key="1">
    <source>
        <dbReference type="ARBA" id="ARBA00001974"/>
    </source>
</evidence>
<keyword evidence="8" id="KW-1185">Reference proteome</keyword>
<comment type="cofactor">
    <cofactor evidence="1">
        <name>FAD</name>
        <dbReference type="ChEBI" id="CHEBI:57692"/>
    </cofactor>
</comment>
<dbReference type="AlphaFoldDB" id="A0A0D2IXA9"/>
<name>A0A0D2IXA9_9EURO</name>
<dbReference type="EMBL" id="KN847481">
    <property type="protein sequence ID" value="KIX01240.1"/>
    <property type="molecule type" value="Genomic_DNA"/>
</dbReference>
<evidence type="ECO:0000259" key="6">
    <source>
        <dbReference type="PROSITE" id="PS51387"/>
    </source>
</evidence>
<dbReference type="InterPro" id="IPR050416">
    <property type="entry name" value="FAD-linked_Oxidoreductase"/>
</dbReference>
<dbReference type="Gene3D" id="3.40.50.1100">
    <property type="match status" value="1"/>
</dbReference>
<accession>A0A0D2IXA9</accession>
<evidence type="ECO:0000256" key="4">
    <source>
        <dbReference type="ARBA" id="ARBA00022827"/>
    </source>
</evidence>
<dbReference type="PANTHER" id="PTHR42973">
    <property type="entry name" value="BINDING OXIDOREDUCTASE, PUTATIVE (AFU_ORTHOLOGUE AFUA_1G17690)-RELATED"/>
    <property type="match status" value="1"/>
</dbReference>
<dbReference type="InterPro" id="IPR036318">
    <property type="entry name" value="FAD-bd_PCMH-like_sf"/>
</dbReference>
<dbReference type="HOGENOM" id="CLU_1058252_0_0_1"/>
<dbReference type="STRING" id="1442369.A0A0D2IXA9"/>
<dbReference type="InterPro" id="IPR036052">
    <property type="entry name" value="TrpB-like_PALP_sf"/>
</dbReference>
<sequence>MGRPSSLHHLNGLTGRAGGAQTYLKREDSNHTGSHNINNVLAQTLLARTVRRRKNNDSTYELCTQCCGNLFSFCSDSGINLIGLEAAWNVQTPRIFYDPADGSISYLHGAMTYVLQDEHSQTSNSYSIFAGLEYPAEFTLALRRANTASERKAAMIAFPASTDDDVTAVTYATRSNLEIAVKCSGHHYSNANSIENGTVIDMGALRDVSIDKENSRVTIGGRCLWGDVYMALRDENLVCVGGGVHVVGVGGHLTGGTARRIFS</sequence>
<dbReference type="InterPro" id="IPR016169">
    <property type="entry name" value="FAD-bd_PCMH_sub2"/>
</dbReference>